<protein>
    <submittedName>
        <fullName evidence="6">Keratin, type I cytoskeletal 13-like</fullName>
    </submittedName>
</protein>
<dbReference type="PANTHER" id="PTHR23239">
    <property type="entry name" value="INTERMEDIATE FILAMENT"/>
    <property type="match status" value="1"/>
</dbReference>
<dbReference type="Pfam" id="PF00038">
    <property type="entry name" value="Filament"/>
    <property type="match status" value="1"/>
</dbReference>
<dbReference type="PRINTS" id="PR01248">
    <property type="entry name" value="TYPE1KERATIN"/>
</dbReference>
<dbReference type="Gene3D" id="1.20.5.1160">
    <property type="entry name" value="Vasodilator-stimulated phosphoprotein"/>
    <property type="match status" value="1"/>
</dbReference>
<feature type="coiled-coil region" evidence="3">
    <location>
        <begin position="346"/>
        <end position="394"/>
    </location>
</feature>
<dbReference type="InterPro" id="IPR039008">
    <property type="entry name" value="IF_rod_dom"/>
</dbReference>
<keyword evidence="5" id="KW-1185">Reference proteome</keyword>
<dbReference type="RefSeq" id="XP_030649784.1">
    <property type="nucleotide sequence ID" value="XM_030793924.1"/>
</dbReference>
<dbReference type="PANTHER" id="PTHR23239:SF367">
    <property type="entry name" value="KERATIN 15-RELATED"/>
    <property type="match status" value="1"/>
</dbReference>
<dbReference type="FunFam" id="1.20.5.170:FF:000002">
    <property type="entry name" value="Type I keratin KA11"/>
    <property type="match status" value="1"/>
</dbReference>
<dbReference type="InterPro" id="IPR002957">
    <property type="entry name" value="Keratin_I"/>
</dbReference>
<dbReference type="PROSITE" id="PS51842">
    <property type="entry name" value="IF_ROD_2"/>
    <property type="match status" value="1"/>
</dbReference>
<evidence type="ECO:0000256" key="1">
    <source>
        <dbReference type="ARBA" id="ARBA00022754"/>
    </source>
</evidence>
<feature type="domain" description="IF rod" evidence="4">
    <location>
        <begin position="91"/>
        <end position="402"/>
    </location>
</feature>
<sequence length="438" mass="46630">MSSSFSSSFSSRGGLGLSSVGGLGVARAGSVYGGAGGKGVRISSSSSSGRFGSLSVGFGSGGGGGGGGGGAGFGAFSMEAGGDFSAVTVSEKQAMQNLNDRLARYLERVRTLEEANAKLEAQIKEWGLTHNKISTPDLGAHHAAIDDLRAKILAAGAVIGNLSIQIDNAKLAAEDFKIKYESEFGLRQSVEADIAGLRKILGEISLVRSDLELQMEGLLEEMAYLKKNHTEETISFKTQLGGQVQVEVDAAPATDLNAVISEIRAQYESLVLKNQRDAEAWFNAKAETLQQEVKSRSEVLQTSSVELKSGTTTYRDLEIQLQAMLSLKASLEGSLAETEVRYSSILQNLQATVTSLEAQLAQIRGDTERQSMDYRSLLDIKARLEMEIAEYKRLLEGGVTEDQVSSSTITTTVTMVEEVVDGEVVSTSTKTEEVEVVG</sequence>
<dbReference type="InParanoid" id="A0A6J2WZT0"/>
<evidence type="ECO:0000256" key="3">
    <source>
        <dbReference type="SAM" id="Coils"/>
    </source>
</evidence>
<organism evidence="5 6">
    <name type="scientific">Chanos chanos</name>
    <name type="common">Milkfish</name>
    <name type="synonym">Mugil chanos</name>
    <dbReference type="NCBI Taxonomy" id="29144"/>
    <lineage>
        <taxon>Eukaryota</taxon>
        <taxon>Metazoa</taxon>
        <taxon>Chordata</taxon>
        <taxon>Craniata</taxon>
        <taxon>Vertebrata</taxon>
        <taxon>Euteleostomi</taxon>
        <taxon>Actinopterygii</taxon>
        <taxon>Neopterygii</taxon>
        <taxon>Teleostei</taxon>
        <taxon>Ostariophysi</taxon>
        <taxon>Gonorynchiformes</taxon>
        <taxon>Chanidae</taxon>
        <taxon>Chanos</taxon>
    </lineage>
</organism>
<feature type="coiled-coil region" evidence="3">
    <location>
        <begin position="95"/>
        <end position="129"/>
    </location>
</feature>
<evidence type="ECO:0000256" key="2">
    <source>
        <dbReference type="ARBA" id="ARBA00023054"/>
    </source>
</evidence>
<dbReference type="AlphaFoldDB" id="A0A6J2WZT0"/>
<dbReference type="GO" id="GO:0005198">
    <property type="term" value="F:structural molecule activity"/>
    <property type="evidence" value="ECO:0007669"/>
    <property type="project" value="InterPro"/>
</dbReference>
<proteinExistence type="predicted"/>
<evidence type="ECO:0000259" key="4">
    <source>
        <dbReference type="PROSITE" id="PS51842"/>
    </source>
</evidence>
<evidence type="ECO:0000313" key="6">
    <source>
        <dbReference type="RefSeq" id="XP_030649784.1"/>
    </source>
</evidence>
<gene>
    <name evidence="6" type="primary">LOC115829757</name>
</gene>
<name>A0A6J2WZT0_CHACN</name>
<accession>A0A6J2WZT0</accession>
<dbReference type="SMART" id="SM01391">
    <property type="entry name" value="Filament"/>
    <property type="match status" value="1"/>
</dbReference>
<keyword evidence="2 3" id="KW-0175">Coiled coil</keyword>
<dbReference type="GeneID" id="115829757"/>
<dbReference type="GO" id="GO:0005882">
    <property type="term" value="C:intermediate filament"/>
    <property type="evidence" value="ECO:0007669"/>
    <property type="project" value="UniProtKB-KW"/>
</dbReference>
<dbReference type="OrthoDB" id="2441647at2759"/>
<keyword evidence="1" id="KW-0403">Intermediate filament</keyword>
<reference evidence="6" key="1">
    <citation type="submission" date="2025-08" db="UniProtKB">
        <authorList>
            <consortium name="RefSeq"/>
        </authorList>
    </citation>
    <scope>IDENTIFICATION</scope>
</reference>
<evidence type="ECO:0000313" key="5">
    <source>
        <dbReference type="Proteomes" id="UP000504632"/>
    </source>
</evidence>
<dbReference type="Gene3D" id="1.20.5.500">
    <property type="entry name" value="Single helix bin"/>
    <property type="match status" value="1"/>
</dbReference>
<dbReference type="SUPFAM" id="SSF64593">
    <property type="entry name" value="Intermediate filament protein, coiled coil region"/>
    <property type="match status" value="2"/>
</dbReference>
<dbReference type="Gene3D" id="1.20.5.170">
    <property type="match status" value="1"/>
</dbReference>
<dbReference type="Proteomes" id="UP000504632">
    <property type="component" value="Chromosome 16"/>
</dbReference>